<dbReference type="Proteomes" id="UP000779574">
    <property type="component" value="Unassembled WGS sequence"/>
</dbReference>
<evidence type="ECO:0000313" key="2">
    <source>
        <dbReference type="Proteomes" id="UP000779574"/>
    </source>
</evidence>
<gene>
    <name evidence="1" type="ORF">KCU76_g72</name>
</gene>
<dbReference type="EMBL" id="JAHFXF010000001">
    <property type="protein sequence ID" value="KAG9701373.1"/>
    <property type="molecule type" value="Genomic_DNA"/>
</dbReference>
<protein>
    <submittedName>
        <fullName evidence="1">Uncharacterized protein</fullName>
    </submittedName>
</protein>
<evidence type="ECO:0000313" key="1">
    <source>
        <dbReference type="EMBL" id="KAG9701373.1"/>
    </source>
</evidence>
<comment type="caution">
    <text evidence="1">The sequence shown here is derived from an EMBL/GenBank/DDBJ whole genome shotgun (WGS) entry which is preliminary data.</text>
</comment>
<name>A0A9P8EYI3_AURME</name>
<dbReference type="AlphaFoldDB" id="A0A9P8EYI3"/>
<proteinExistence type="predicted"/>
<accession>A0A9P8EYI3</accession>
<reference evidence="1" key="1">
    <citation type="journal article" date="2021" name="J Fungi (Basel)">
        <title>Virulence traits and population genomics of the black yeast Aureobasidium melanogenum.</title>
        <authorList>
            <person name="Cernosa A."/>
            <person name="Sun X."/>
            <person name="Gostincar C."/>
            <person name="Fang C."/>
            <person name="Gunde-Cimerman N."/>
            <person name="Song Z."/>
        </authorList>
    </citation>
    <scope>NUCLEOTIDE SEQUENCE</scope>
    <source>
        <strain evidence="1">EXF-9911</strain>
    </source>
</reference>
<sequence length="245" mass="26837">MNSHPTQLLYSFLYLLLLNHRNPRPFACVTQIVCDPLQAYSQSSSSLSSSIFAAAILSLFSSFGEPAALLVVPETISYEASLEDTDLVSSSWVWGVFCFVGVAALSSSSSESSEPQVRSSSVVCVAPVLRDFPPSDFFLLDDLAQKHPFLRRYRTPLQTRRTRHYQDRNTSALSEDVDGAVTVTASRRKDFMFVPNLSSASSAASSAAWIFCRFMFAVAAVALERNSETSDVASLTMSAGIRFRG</sequence>
<reference evidence="1" key="2">
    <citation type="submission" date="2021-08" db="EMBL/GenBank/DDBJ databases">
        <authorList>
            <person name="Gostincar C."/>
            <person name="Sun X."/>
            <person name="Song Z."/>
            <person name="Gunde-Cimerman N."/>
        </authorList>
    </citation>
    <scope>NUCLEOTIDE SEQUENCE</scope>
    <source>
        <strain evidence="1">EXF-9911</strain>
    </source>
</reference>
<feature type="non-terminal residue" evidence="1">
    <location>
        <position position="245"/>
    </location>
</feature>
<organism evidence="1 2">
    <name type="scientific">Aureobasidium melanogenum</name>
    <name type="common">Aureobasidium pullulans var. melanogenum</name>
    <dbReference type="NCBI Taxonomy" id="46634"/>
    <lineage>
        <taxon>Eukaryota</taxon>
        <taxon>Fungi</taxon>
        <taxon>Dikarya</taxon>
        <taxon>Ascomycota</taxon>
        <taxon>Pezizomycotina</taxon>
        <taxon>Dothideomycetes</taxon>
        <taxon>Dothideomycetidae</taxon>
        <taxon>Dothideales</taxon>
        <taxon>Saccotheciaceae</taxon>
        <taxon>Aureobasidium</taxon>
    </lineage>
</organism>